<accession>A0A2T9JNL9</accession>
<dbReference type="AlphaFoldDB" id="A0A2T9JNL9"/>
<dbReference type="InterPro" id="IPR011707">
    <property type="entry name" value="Cu-oxidase-like_N"/>
</dbReference>
<dbReference type="PROSITE" id="PS00080">
    <property type="entry name" value="MULTICOPPER_OXIDASE2"/>
    <property type="match status" value="1"/>
</dbReference>
<evidence type="ECO:0000313" key="7">
    <source>
        <dbReference type="EMBL" id="PVM85309.1"/>
    </source>
</evidence>
<dbReference type="GO" id="GO:0005507">
    <property type="term" value="F:copper ion binding"/>
    <property type="evidence" value="ECO:0007669"/>
    <property type="project" value="InterPro"/>
</dbReference>
<dbReference type="PROSITE" id="PS00079">
    <property type="entry name" value="MULTICOPPER_OXIDASE1"/>
    <property type="match status" value="1"/>
</dbReference>
<organism evidence="7 8">
    <name type="scientific">Caulobacter radicis</name>
    <dbReference type="NCBI Taxonomy" id="2172650"/>
    <lineage>
        <taxon>Bacteria</taxon>
        <taxon>Pseudomonadati</taxon>
        <taxon>Pseudomonadota</taxon>
        <taxon>Alphaproteobacteria</taxon>
        <taxon>Caulobacterales</taxon>
        <taxon>Caulobacteraceae</taxon>
        <taxon>Caulobacter</taxon>
    </lineage>
</organism>
<feature type="domain" description="Plastocyanin-like" evidence="5">
    <location>
        <begin position="534"/>
        <end position="643"/>
    </location>
</feature>
<evidence type="ECO:0000256" key="1">
    <source>
        <dbReference type="ARBA" id="ARBA00022723"/>
    </source>
</evidence>
<proteinExistence type="predicted"/>
<feature type="domain" description="Plastocyanin-like" evidence="6">
    <location>
        <begin position="142"/>
        <end position="215"/>
    </location>
</feature>
<name>A0A2T9JNL9_9CAUL</name>
<dbReference type="Pfam" id="PF07732">
    <property type="entry name" value="Cu-oxidase_3"/>
    <property type="match status" value="1"/>
</dbReference>
<feature type="region of interest" description="Disordered" evidence="3">
    <location>
        <begin position="509"/>
        <end position="528"/>
    </location>
</feature>
<dbReference type="CDD" id="cd13853">
    <property type="entry name" value="CuRO_1_Tth-MCO_like"/>
    <property type="match status" value="1"/>
</dbReference>
<dbReference type="GO" id="GO:0016491">
    <property type="term" value="F:oxidoreductase activity"/>
    <property type="evidence" value="ECO:0007669"/>
    <property type="project" value="UniProtKB-KW"/>
</dbReference>
<keyword evidence="1" id="KW-0479">Metal-binding</keyword>
<dbReference type="InterPro" id="IPR008972">
    <property type="entry name" value="Cupredoxin"/>
</dbReference>
<dbReference type="InterPro" id="IPR033138">
    <property type="entry name" value="Cu_oxidase_CS"/>
</dbReference>
<evidence type="ECO:0000259" key="6">
    <source>
        <dbReference type="Pfam" id="PF07732"/>
    </source>
</evidence>
<evidence type="ECO:0000256" key="2">
    <source>
        <dbReference type="ARBA" id="ARBA00023002"/>
    </source>
</evidence>
<dbReference type="SUPFAM" id="SSF49503">
    <property type="entry name" value="Cupredoxins"/>
    <property type="match status" value="2"/>
</dbReference>
<keyword evidence="8" id="KW-1185">Reference proteome</keyword>
<gene>
    <name evidence="7" type="ORF">DDF65_07240</name>
</gene>
<dbReference type="PANTHER" id="PTHR11709:SF518">
    <property type="entry name" value="MULTICOPPER OXIDASE"/>
    <property type="match status" value="1"/>
</dbReference>
<comment type="caution">
    <text evidence="7">The sequence shown here is derived from an EMBL/GenBank/DDBJ whole genome shotgun (WGS) entry which is preliminary data.</text>
</comment>
<feature type="chain" id="PRO_5015711628" evidence="4">
    <location>
        <begin position="18"/>
        <end position="675"/>
    </location>
</feature>
<evidence type="ECO:0000256" key="3">
    <source>
        <dbReference type="SAM" id="MobiDB-lite"/>
    </source>
</evidence>
<dbReference type="InterPro" id="IPR011706">
    <property type="entry name" value="Cu-oxidase_C"/>
</dbReference>
<dbReference type="Gene3D" id="2.60.40.420">
    <property type="entry name" value="Cupredoxins - blue copper proteins"/>
    <property type="match status" value="3"/>
</dbReference>
<dbReference type="Proteomes" id="UP000244913">
    <property type="component" value="Unassembled WGS sequence"/>
</dbReference>
<dbReference type="InterPro" id="IPR002355">
    <property type="entry name" value="Cu_oxidase_Cu_BS"/>
</dbReference>
<dbReference type="InterPro" id="IPR045087">
    <property type="entry name" value="Cu-oxidase_fam"/>
</dbReference>
<evidence type="ECO:0000259" key="5">
    <source>
        <dbReference type="Pfam" id="PF07731"/>
    </source>
</evidence>
<dbReference type="CDD" id="cd13900">
    <property type="entry name" value="CuRO_3_Tth-MCO_like"/>
    <property type="match status" value="1"/>
</dbReference>
<keyword evidence="4" id="KW-0732">Signal</keyword>
<feature type="region of interest" description="Disordered" evidence="3">
    <location>
        <begin position="654"/>
        <end position="675"/>
    </location>
</feature>
<evidence type="ECO:0000313" key="8">
    <source>
        <dbReference type="Proteomes" id="UP000244913"/>
    </source>
</evidence>
<evidence type="ECO:0000256" key="4">
    <source>
        <dbReference type="SAM" id="SignalP"/>
    </source>
</evidence>
<dbReference type="Pfam" id="PF07731">
    <property type="entry name" value="Cu-oxidase_2"/>
    <property type="match status" value="1"/>
</dbReference>
<reference evidence="7 8" key="1">
    <citation type="submission" date="2018-04" db="EMBL/GenBank/DDBJ databases">
        <title>The genome sequence of Caulobacter sp. 736.</title>
        <authorList>
            <person name="Gao J."/>
            <person name="Sun J."/>
        </authorList>
    </citation>
    <scope>NUCLEOTIDE SEQUENCE [LARGE SCALE GENOMIC DNA]</scope>
    <source>
        <strain evidence="7 8">736</strain>
    </source>
</reference>
<dbReference type="PANTHER" id="PTHR11709">
    <property type="entry name" value="MULTI-COPPER OXIDASE"/>
    <property type="match status" value="1"/>
</dbReference>
<protein>
    <submittedName>
        <fullName evidence="7">L-ascorbate oxidase</fullName>
    </submittedName>
</protein>
<feature type="signal peptide" evidence="4">
    <location>
        <begin position="1"/>
        <end position="17"/>
    </location>
</feature>
<dbReference type="EMBL" id="QDKP01000022">
    <property type="protein sequence ID" value="PVM85309.1"/>
    <property type="molecule type" value="Genomic_DNA"/>
</dbReference>
<keyword evidence="2" id="KW-0560">Oxidoreductase</keyword>
<sequence>MLGGAAVALGFMTGAAAAQDAPFSDPPVLTTVAPGAATPEERLEIFGELPAPPPSGDEVVARLDVVLLPSKIWNANSGMTDEVELRAYRDALHPAEPGRPYVAPTLVSRPGQTVRVKIRNLLPAEANCPGHPEDINVPHCFNTTNLHSHGLWVSPAGISDNVLRQLPPNPDFTYEYEYNIPGDHPAGTFWYHPHVHGSTAIQVASGLAGALVIKGDRLPRVDAETKAVIPGDVDLLLRKAPDHVFVLQQIQYACRGADGKPKTNSDGTWRCDKGEVGKLDGYDLFGGPRWKTSGRFTTVNGATVELLEQKAVAGAPERWRFVHGGVADTVKVSIRKRTGKKSLEAIAKAGAISQDALIAKECAPSSQAVAQFEIAADGLTRDAVLERTSTVLQPGYRSDMLVSFPEAGSYCVIDEQVDVKKDAIEGSSDRRQLLFLVDVVAGQPKAATPRDQVKTLLVEAARNLPITDPALAESVVAGLERDLSLAAFKPHASLLQARIDHDQPLIFSLSKGKPTKPGGKTGPGVGRTVDTIRRFDPDDFSRTLVLGDTDRWTLETDDVGHPFHIHVNPFEVESVIDKDGADLTQQAGSQYFGMKGVFKDTVFVEPGVKVNVRSHYARYIGDFVLHCHILNHEDAGMMEMVRIADRGPDGKPMALGHGLTDAVGPEGAARPHTGH</sequence>